<gene>
    <name evidence="1" type="ORF">CITCOLO1_LOCUS6760</name>
</gene>
<sequence>MTRNGGFAFLDVPDLEGQGTADLDEACSDGRNNRDGKRCRLGISIFSIFPALLNHVLYCLTHDQLSAFYTLLMRACLQMAG</sequence>
<protein>
    <submittedName>
        <fullName evidence="1">Uncharacterized protein</fullName>
    </submittedName>
</protein>
<dbReference type="EMBL" id="OZ021736">
    <property type="protein sequence ID" value="CAK9314983.1"/>
    <property type="molecule type" value="Genomic_DNA"/>
</dbReference>
<organism evidence="1 2">
    <name type="scientific">Citrullus colocynthis</name>
    <name type="common">colocynth</name>
    <dbReference type="NCBI Taxonomy" id="252529"/>
    <lineage>
        <taxon>Eukaryota</taxon>
        <taxon>Viridiplantae</taxon>
        <taxon>Streptophyta</taxon>
        <taxon>Embryophyta</taxon>
        <taxon>Tracheophyta</taxon>
        <taxon>Spermatophyta</taxon>
        <taxon>Magnoliopsida</taxon>
        <taxon>eudicotyledons</taxon>
        <taxon>Gunneridae</taxon>
        <taxon>Pentapetalae</taxon>
        <taxon>rosids</taxon>
        <taxon>fabids</taxon>
        <taxon>Cucurbitales</taxon>
        <taxon>Cucurbitaceae</taxon>
        <taxon>Benincaseae</taxon>
        <taxon>Citrullus</taxon>
    </lineage>
</organism>
<keyword evidence="2" id="KW-1185">Reference proteome</keyword>
<evidence type="ECO:0000313" key="1">
    <source>
        <dbReference type="EMBL" id="CAK9314983.1"/>
    </source>
</evidence>
<reference evidence="1 2" key="1">
    <citation type="submission" date="2024-03" db="EMBL/GenBank/DDBJ databases">
        <authorList>
            <person name="Gkanogiannis A."/>
            <person name="Becerra Lopez-Lavalle L."/>
        </authorList>
    </citation>
    <scope>NUCLEOTIDE SEQUENCE [LARGE SCALE GENOMIC DNA]</scope>
</reference>
<dbReference type="Proteomes" id="UP001642487">
    <property type="component" value="Chromosome 2"/>
</dbReference>
<proteinExistence type="predicted"/>
<evidence type="ECO:0000313" key="2">
    <source>
        <dbReference type="Proteomes" id="UP001642487"/>
    </source>
</evidence>
<name>A0ABP0Y3J1_9ROSI</name>
<accession>A0ABP0Y3J1</accession>